<gene>
    <name evidence="2" type="ORF">BIU88_04305</name>
</gene>
<dbReference type="KEGG" id="clz:BIU88_04305"/>
<keyword evidence="1" id="KW-0732">Signal</keyword>
<proteinExistence type="predicted"/>
<organism evidence="2 3">
    <name type="scientific">Chlorobaculum limnaeum</name>
    <dbReference type="NCBI Taxonomy" id="274537"/>
    <lineage>
        <taxon>Bacteria</taxon>
        <taxon>Pseudomonadati</taxon>
        <taxon>Chlorobiota</taxon>
        <taxon>Chlorobiia</taxon>
        <taxon>Chlorobiales</taxon>
        <taxon>Chlorobiaceae</taxon>
        <taxon>Chlorobaculum</taxon>
    </lineage>
</organism>
<evidence type="ECO:0000313" key="3">
    <source>
        <dbReference type="Proteomes" id="UP000095185"/>
    </source>
</evidence>
<dbReference type="AlphaFoldDB" id="A0A1D8CWZ1"/>
<sequence length="139" mass="15322">MIKYCILRNILFLLVFFEISSNSQAFAKVASIDVNYGDGWQTITYTGTTGNRNTGATRNHISKVDETFVEFSHGSNGNIMLTPVSNEQQNNICEAADKVKSNVLFSVDLSESSNIVLIGLGIALGILVKWRKSLNTSRE</sequence>
<accession>A0A1D8CWZ1</accession>
<evidence type="ECO:0008006" key="4">
    <source>
        <dbReference type="Google" id="ProtNLM"/>
    </source>
</evidence>
<keyword evidence="3" id="KW-1185">Reference proteome</keyword>
<name>A0A1D8CWZ1_CHLLM</name>
<dbReference type="Proteomes" id="UP000095185">
    <property type="component" value="Chromosome"/>
</dbReference>
<feature type="signal peptide" evidence="1">
    <location>
        <begin position="1"/>
        <end position="27"/>
    </location>
</feature>
<evidence type="ECO:0000313" key="2">
    <source>
        <dbReference type="EMBL" id="AOS83432.1"/>
    </source>
</evidence>
<evidence type="ECO:0000256" key="1">
    <source>
        <dbReference type="SAM" id="SignalP"/>
    </source>
</evidence>
<dbReference type="EMBL" id="CP017305">
    <property type="protein sequence ID" value="AOS83432.1"/>
    <property type="molecule type" value="Genomic_DNA"/>
</dbReference>
<feature type="chain" id="PRO_5009106565" description="PEP-CTERM protein-sorting domain-containing protein" evidence="1">
    <location>
        <begin position="28"/>
        <end position="139"/>
    </location>
</feature>
<protein>
    <recommendedName>
        <fullName evidence="4">PEP-CTERM protein-sorting domain-containing protein</fullName>
    </recommendedName>
</protein>
<dbReference type="OrthoDB" id="9852492at2"/>
<reference evidence="2" key="1">
    <citation type="submission" date="2016-09" db="EMBL/GenBank/DDBJ databases">
        <title>Genome sequence of Chlorobaculum limnaeum.</title>
        <authorList>
            <person name="Liu Z."/>
            <person name="Tank M."/>
            <person name="Bryant D.A."/>
        </authorList>
    </citation>
    <scope>NUCLEOTIDE SEQUENCE [LARGE SCALE GENOMIC DNA]</scope>
    <source>
        <strain evidence="2">DSM 1677</strain>
    </source>
</reference>